<keyword evidence="2" id="KW-0540">Nuclease</keyword>
<feature type="domain" description="DUF559" evidence="1">
    <location>
        <begin position="12"/>
        <end position="120"/>
    </location>
</feature>
<dbReference type="InterPro" id="IPR007569">
    <property type="entry name" value="DUF559"/>
</dbReference>
<sequence>MSRNKIIPYRKDLKILARKLRKNSTLSEILLWSDLRQKQILGFQFHRQVPMLDYIVDFYCHELHLAIEIDGESHSNEAIADNDEIRQKRLEEKGIHFLRFDDLEVKQNREVIINDIISWIEQNHNLA</sequence>
<dbReference type="Proteomes" id="UP001528920">
    <property type="component" value="Unassembled WGS sequence"/>
</dbReference>
<dbReference type="Pfam" id="PF04480">
    <property type="entry name" value="DUF559"/>
    <property type="match status" value="1"/>
</dbReference>
<keyword evidence="3" id="KW-1185">Reference proteome</keyword>
<gene>
    <name evidence="2" type="ORF">L3049_05950</name>
</gene>
<evidence type="ECO:0000313" key="2">
    <source>
        <dbReference type="EMBL" id="MDE5417547.1"/>
    </source>
</evidence>
<dbReference type="InterPro" id="IPR011335">
    <property type="entry name" value="Restrct_endonuc-II-like"/>
</dbReference>
<keyword evidence="2" id="KW-0255">Endonuclease</keyword>
<organism evidence="2 3">
    <name type="scientific">Paralabilibaculum antarcticum</name>
    <dbReference type="NCBI Taxonomy" id="2912572"/>
    <lineage>
        <taxon>Bacteria</taxon>
        <taxon>Pseudomonadati</taxon>
        <taxon>Bacteroidota</taxon>
        <taxon>Bacteroidia</taxon>
        <taxon>Marinilabiliales</taxon>
        <taxon>Marinifilaceae</taxon>
        <taxon>Paralabilibaculum</taxon>
    </lineage>
</organism>
<proteinExistence type="predicted"/>
<reference evidence="2 3" key="1">
    <citation type="submission" date="2022-01" db="EMBL/GenBank/DDBJ databases">
        <title>Labilibaculum sp. nov, a marine bacterium isolated from Antarctica.</title>
        <authorList>
            <person name="Dai W."/>
        </authorList>
    </citation>
    <scope>NUCLEOTIDE SEQUENCE [LARGE SCALE GENOMIC DNA]</scope>
    <source>
        <strain evidence="2 3">DW002</strain>
    </source>
</reference>
<dbReference type="RefSeq" id="WP_275108887.1">
    <property type="nucleotide sequence ID" value="NZ_JAKJSC010000001.1"/>
</dbReference>
<name>A0ABT5VQ32_9BACT</name>
<comment type="caution">
    <text evidence="2">The sequence shown here is derived from an EMBL/GenBank/DDBJ whole genome shotgun (WGS) entry which is preliminary data.</text>
</comment>
<keyword evidence="2" id="KW-0378">Hydrolase</keyword>
<accession>A0ABT5VQ32</accession>
<dbReference type="InterPro" id="IPR047216">
    <property type="entry name" value="Endonuclease_DUF559_bact"/>
</dbReference>
<protein>
    <submittedName>
        <fullName evidence="2">Endonuclease domain-containing protein</fullName>
    </submittedName>
</protein>
<dbReference type="CDD" id="cd01038">
    <property type="entry name" value="Endonuclease_DUF559"/>
    <property type="match status" value="1"/>
</dbReference>
<evidence type="ECO:0000259" key="1">
    <source>
        <dbReference type="Pfam" id="PF04480"/>
    </source>
</evidence>
<dbReference type="PANTHER" id="PTHR38590:SF1">
    <property type="entry name" value="BLL0828 PROTEIN"/>
    <property type="match status" value="1"/>
</dbReference>
<dbReference type="Gene3D" id="3.40.960.10">
    <property type="entry name" value="VSR Endonuclease"/>
    <property type="match status" value="1"/>
</dbReference>
<dbReference type="SUPFAM" id="SSF52980">
    <property type="entry name" value="Restriction endonuclease-like"/>
    <property type="match status" value="1"/>
</dbReference>
<evidence type="ECO:0000313" key="3">
    <source>
        <dbReference type="Proteomes" id="UP001528920"/>
    </source>
</evidence>
<dbReference type="GO" id="GO:0004519">
    <property type="term" value="F:endonuclease activity"/>
    <property type="evidence" value="ECO:0007669"/>
    <property type="project" value="UniProtKB-KW"/>
</dbReference>
<dbReference type="PANTHER" id="PTHR38590">
    <property type="entry name" value="BLL0828 PROTEIN"/>
    <property type="match status" value="1"/>
</dbReference>
<dbReference type="EMBL" id="JAKJSC010000001">
    <property type="protein sequence ID" value="MDE5417547.1"/>
    <property type="molecule type" value="Genomic_DNA"/>
</dbReference>